<keyword evidence="2" id="KW-1185">Reference proteome</keyword>
<name>A0A9Q8X1P6_9GAMM</name>
<proteinExistence type="predicted"/>
<accession>A0A9Q8X1P6</accession>
<evidence type="ECO:0000313" key="2">
    <source>
        <dbReference type="Proteomes" id="UP001056381"/>
    </source>
</evidence>
<sequence>MRILILLFISFFSFSQEEQYRSEFAWCNLKDEKSIDDAKNIASKYGEFVESVGSQYEQSFLAPMHAGEFQYDYVLWGSWPDGQSMYEEWGSYLNDYEKPAEVADCKKWRAVYNFLVGKSEIPSEKKDDKKPVQFAACKFTASGNSEKLFSAAKLNESELIEYGFKGWKHHYLFPYLGWEDEFEFDFIQVFHWDSFESRGTMAQKYVDFSSKYPENSKRFEKIAKCSGQNSFYEEFIFSNWN</sequence>
<organism evidence="1 2">
    <name type="scientific">SAR86 cluster bacterium</name>
    <dbReference type="NCBI Taxonomy" id="2030880"/>
    <lineage>
        <taxon>Bacteria</taxon>
        <taxon>Pseudomonadati</taxon>
        <taxon>Pseudomonadota</taxon>
        <taxon>Gammaproteobacteria</taxon>
        <taxon>SAR86 cluster</taxon>
    </lineage>
</organism>
<protein>
    <submittedName>
        <fullName evidence="1">Uncharacterized protein</fullName>
    </submittedName>
</protein>
<dbReference type="EMBL" id="CP097966">
    <property type="protein sequence ID" value="URQ62810.1"/>
    <property type="molecule type" value="Genomic_DNA"/>
</dbReference>
<reference evidence="1" key="1">
    <citation type="submission" date="2022-05" db="EMBL/GenBank/DDBJ databases">
        <title>Single-amplified genomics reveal most streamlined microbe among free-living bacteria.</title>
        <authorList>
            <person name="Roda-Garcia J."/>
            <person name="Haro-Moreno J.M."/>
            <person name="Rodriguez-Valera F."/>
            <person name="Almagro-Moreno S."/>
            <person name="Lopez-Perez M."/>
        </authorList>
    </citation>
    <scope>NUCLEOTIDE SEQUENCE</scope>
    <source>
        <strain evidence="1">TMED112-D2-2</strain>
    </source>
</reference>
<evidence type="ECO:0000313" key="1">
    <source>
        <dbReference type="EMBL" id="URQ62810.1"/>
    </source>
</evidence>
<gene>
    <name evidence="1" type="ORF">M9B40_03535</name>
</gene>
<dbReference type="AlphaFoldDB" id="A0A9Q8X1P6"/>
<dbReference type="Proteomes" id="UP001056381">
    <property type="component" value="Chromosome"/>
</dbReference>